<keyword evidence="2" id="KW-1185">Reference proteome</keyword>
<gene>
    <name evidence="3" type="primary">LOC111123276</name>
</gene>
<dbReference type="KEGG" id="cvn:111123276"/>
<name>A0A8B8D0A6_CRAVI</name>
<reference evidence="3" key="1">
    <citation type="submission" date="2025-08" db="UniProtKB">
        <authorList>
            <consortium name="RefSeq"/>
        </authorList>
    </citation>
    <scope>IDENTIFICATION</scope>
    <source>
        <tissue evidence="3">Whole sample</tissue>
    </source>
</reference>
<organism evidence="2 3">
    <name type="scientific">Crassostrea virginica</name>
    <name type="common">Eastern oyster</name>
    <dbReference type="NCBI Taxonomy" id="6565"/>
    <lineage>
        <taxon>Eukaryota</taxon>
        <taxon>Metazoa</taxon>
        <taxon>Spiralia</taxon>
        <taxon>Lophotrochozoa</taxon>
        <taxon>Mollusca</taxon>
        <taxon>Bivalvia</taxon>
        <taxon>Autobranchia</taxon>
        <taxon>Pteriomorphia</taxon>
        <taxon>Ostreida</taxon>
        <taxon>Ostreoidea</taxon>
        <taxon>Ostreidae</taxon>
        <taxon>Crassostrea</taxon>
    </lineage>
</organism>
<evidence type="ECO:0000256" key="1">
    <source>
        <dbReference type="SAM" id="SignalP"/>
    </source>
</evidence>
<accession>A0A8B8D0A6</accession>
<dbReference type="AlphaFoldDB" id="A0A8B8D0A6"/>
<dbReference type="RefSeq" id="XP_022321230.1">
    <property type="nucleotide sequence ID" value="XM_022465522.1"/>
</dbReference>
<proteinExistence type="predicted"/>
<keyword evidence="1" id="KW-0732">Signal</keyword>
<feature type="chain" id="PRO_5034165470" evidence="1">
    <location>
        <begin position="24"/>
        <end position="210"/>
    </location>
</feature>
<protein>
    <submittedName>
        <fullName evidence="3">Uncharacterized protein LOC111123276 isoform X1</fullName>
    </submittedName>
</protein>
<evidence type="ECO:0000313" key="3">
    <source>
        <dbReference type="RefSeq" id="XP_022321230.1"/>
    </source>
</evidence>
<dbReference type="Proteomes" id="UP000694844">
    <property type="component" value="Chromosome 3"/>
</dbReference>
<feature type="signal peptide" evidence="1">
    <location>
        <begin position="1"/>
        <end position="23"/>
    </location>
</feature>
<dbReference type="OrthoDB" id="6096294at2759"/>
<evidence type="ECO:0000313" key="2">
    <source>
        <dbReference type="Proteomes" id="UP000694844"/>
    </source>
</evidence>
<dbReference type="GeneID" id="111123276"/>
<sequence>MDASRPFIFIVTVSFMFGMNVSADSKSCKGITKDTNCTWELVFHAPSGNGEDVLKAWTTKHSNCDIISVKFQLDTFGETVAFIEFDGRNTDDMNWFHNSRILNSSWTDMQKAGTFNVFSINKENQYGRNFFINRSYGGCGADTGWFVVNDVSGSKPCDWEKVINETYPQFLYGKNGKVTKWGAKDYGTAHVLNIYIQRGSSSATANADLQ</sequence>